<proteinExistence type="predicted"/>
<keyword evidence="2" id="KW-1185">Reference proteome</keyword>
<dbReference type="EMBL" id="CAXIEN010000315">
    <property type="protein sequence ID" value="CAL1292880.1"/>
    <property type="molecule type" value="Genomic_DNA"/>
</dbReference>
<sequence>MSSLLGTLDEGKINISEYIYKGKILMQRVNLEERRLSVDFIIVKRFFIQAFCDFLPRKNNNRSFGNV</sequence>
<evidence type="ECO:0008006" key="3">
    <source>
        <dbReference type="Google" id="ProtNLM"/>
    </source>
</evidence>
<organism evidence="1 2">
    <name type="scientific">Larinioides sclopetarius</name>
    <dbReference type="NCBI Taxonomy" id="280406"/>
    <lineage>
        <taxon>Eukaryota</taxon>
        <taxon>Metazoa</taxon>
        <taxon>Ecdysozoa</taxon>
        <taxon>Arthropoda</taxon>
        <taxon>Chelicerata</taxon>
        <taxon>Arachnida</taxon>
        <taxon>Araneae</taxon>
        <taxon>Araneomorphae</taxon>
        <taxon>Entelegynae</taxon>
        <taxon>Araneoidea</taxon>
        <taxon>Araneidae</taxon>
        <taxon>Larinioides</taxon>
    </lineage>
</organism>
<name>A0AAV2BAF9_9ARAC</name>
<dbReference type="Proteomes" id="UP001497382">
    <property type="component" value="Unassembled WGS sequence"/>
</dbReference>
<gene>
    <name evidence="1" type="ORF">LARSCL_LOCUS17898</name>
</gene>
<reference evidence="1 2" key="1">
    <citation type="submission" date="2024-04" db="EMBL/GenBank/DDBJ databases">
        <authorList>
            <person name="Rising A."/>
            <person name="Reimegard J."/>
            <person name="Sonavane S."/>
            <person name="Akerstrom W."/>
            <person name="Nylinder S."/>
            <person name="Hedman E."/>
            <person name="Kallberg Y."/>
        </authorList>
    </citation>
    <scope>NUCLEOTIDE SEQUENCE [LARGE SCALE GENOMIC DNA]</scope>
</reference>
<evidence type="ECO:0000313" key="1">
    <source>
        <dbReference type="EMBL" id="CAL1292880.1"/>
    </source>
</evidence>
<dbReference type="AlphaFoldDB" id="A0AAV2BAF9"/>
<evidence type="ECO:0000313" key="2">
    <source>
        <dbReference type="Proteomes" id="UP001497382"/>
    </source>
</evidence>
<comment type="caution">
    <text evidence="1">The sequence shown here is derived from an EMBL/GenBank/DDBJ whole genome shotgun (WGS) entry which is preliminary data.</text>
</comment>
<accession>A0AAV2BAF9</accession>
<protein>
    <recommendedName>
        <fullName evidence="3">Translation initiation factor 1</fullName>
    </recommendedName>
</protein>